<keyword evidence="4" id="KW-0808">Transferase</keyword>
<organism evidence="10 11">
    <name type="scientific">Hydrogenophaga palleronii</name>
    <dbReference type="NCBI Taxonomy" id="65655"/>
    <lineage>
        <taxon>Bacteria</taxon>
        <taxon>Pseudomonadati</taxon>
        <taxon>Pseudomonadota</taxon>
        <taxon>Betaproteobacteria</taxon>
        <taxon>Burkholderiales</taxon>
        <taxon>Comamonadaceae</taxon>
        <taxon>Hydrogenophaga</taxon>
    </lineage>
</organism>
<dbReference type="Proteomes" id="UP001265700">
    <property type="component" value="Unassembled WGS sequence"/>
</dbReference>
<evidence type="ECO:0000256" key="2">
    <source>
        <dbReference type="ARBA" id="ARBA00012438"/>
    </source>
</evidence>
<keyword evidence="7" id="KW-0175">Coiled coil</keyword>
<dbReference type="InterPro" id="IPR050351">
    <property type="entry name" value="BphY/WalK/GraS-like"/>
</dbReference>
<feature type="domain" description="Histidine kinase" evidence="8">
    <location>
        <begin position="164"/>
        <end position="379"/>
    </location>
</feature>
<evidence type="ECO:0000259" key="9">
    <source>
        <dbReference type="PROSITE" id="PS50110"/>
    </source>
</evidence>
<keyword evidence="11" id="KW-1185">Reference proteome</keyword>
<keyword evidence="5 10" id="KW-0418">Kinase</keyword>
<dbReference type="EMBL" id="JAVDWU010000001">
    <property type="protein sequence ID" value="MDR7148253.1"/>
    <property type="molecule type" value="Genomic_DNA"/>
</dbReference>
<dbReference type="Gene3D" id="3.40.50.2300">
    <property type="match status" value="1"/>
</dbReference>
<name>A0ABU1WGB9_9BURK</name>
<dbReference type="SMART" id="SM00448">
    <property type="entry name" value="REC"/>
    <property type="match status" value="1"/>
</dbReference>
<dbReference type="Pfam" id="PF00072">
    <property type="entry name" value="Response_reg"/>
    <property type="match status" value="1"/>
</dbReference>
<dbReference type="PROSITE" id="PS50110">
    <property type="entry name" value="RESPONSE_REGULATORY"/>
    <property type="match status" value="1"/>
</dbReference>
<evidence type="ECO:0000259" key="8">
    <source>
        <dbReference type="PROSITE" id="PS50109"/>
    </source>
</evidence>
<evidence type="ECO:0000256" key="6">
    <source>
        <dbReference type="PROSITE-ProRule" id="PRU00169"/>
    </source>
</evidence>
<dbReference type="SUPFAM" id="SSF55874">
    <property type="entry name" value="ATPase domain of HSP90 chaperone/DNA topoisomerase II/histidine kinase"/>
    <property type="match status" value="1"/>
</dbReference>
<dbReference type="PANTHER" id="PTHR42878:SF15">
    <property type="entry name" value="BACTERIOPHYTOCHROME"/>
    <property type="match status" value="1"/>
</dbReference>
<dbReference type="InterPro" id="IPR004358">
    <property type="entry name" value="Sig_transdc_His_kin-like_C"/>
</dbReference>
<evidence type="ECO:0000313" key="11">
    <source>
        <dbReference type="Proteomes" id="UP001265700"/>
    </source>
</evidence>
<dbReference type="InterPro" id="IPR005467">
    <property type="entry name" value="His_kinase_dom"/>
</dbReference>
<dbReference type="Gene3D" id="1.10.287.130">
    <property type="match status" value="1"/>
</dbReference>
<dbReference type="EC" id="2.7.13.3" evidence="2"/>
<dbReference type="SUPFAM" id="SSF52172">
    <property type="entry name" value="CheY-like"/>
    <property type="match status" value="1"/>
</dbReference>
<proteinExistence type="predicted"/>
<evidence type="ECO:0000256" key="5">
    <source>
        <dbReference type="ARBA" id="ARBA00022777"/>
    </source>
</evidence>
<dbReference type="PANTHER" id="PTHR42878">
    <property type="entry name" value="TWO-COMPONENT HISTIDINE KINASE"/>
    <property type="match status" value="1"/>
</dbReference>
<feature type="modified residue" description="4-aspartylphosphate" evidence="6">
    <location>
        <position position="63"/>
    </location>
</feature>
<dbReference type="Pfam" id="PF02518">
    <property type="entry name" value="HATPase_c"/>
    <property type="match status" value="1"/>
</dbReference>
<feature type="coiled-coil region" evidence="7">
    <location>
        <begin position="137"/>
        <end position="193"/>
    </location>
</feature>
<dbReference type="CDD" id="cd00082">
    <property type="entry name" value="HisKA"/>
    <property type="match status" value="1"/>
</dbReference>
<reference evidence="10 11" key="1">
    <citation type="submission" date="2023-07" db="EMBL/GenBank/DDBJ databases">
        <title>Sorghum-associated microbial communities from plants grown in Nebraska, USA.</title>
        <authorList>
            <person name="Schachtman D."/>
        </authorList>
    </citation>
    <scope>NUCLEOTIDE SEQUENCE [LARGE SCALE GENOMIC DNA]</scope>
    <source>
        <strain evidence="10 11">4249</strain>
    </source>
</reference>
<evidence type="ECO:0000256" key="7">
    <source>
        <dbReference type="SAM" id="Coils"/>
    </source>
</evidence>
<evidence type="ECO:0000256" key="1">
    <source>
        <dbReference type="ARBA" id="ARBA00000085"/>
    </source>
</evidence>
<accession>A0ABU1WGB9</accession>
<evidence type="ECO:0000313" key="10">
    <source>
        <dbReference type="EMBL" id="MDR7148253.1"/>
    </source>
</evidence>
<comment type="caution">
    <text evidence="10">The sequence shown here is derived from an EMBL/GenBank/DDBJ whole genome shotgun (WGS) entry which is preliminary data.</text>
</comment>
<dbReference type="SMART" id="SM00388">
    <property type="entry name" value="HisKA"/>
    <property type="match status" value="1"/>
</dbReference>
<evidence type="ECO:0000256" key="4">
    <source>
        <dbReference type="ARBA" id="ARBA00022679"/>
    </source>
</evidence>
<comment type="catalytic activity">
    <reaction evidence="1">
        <text>ATP + protein L-histidine = ADP + protein N-phospho-L-histidine.</text>
        <dbReference type="EC" id="2.7.13.3"/>
    </reaction>
</comment>
<dbReference type="PROSITE" id="PS50109">
    <property type="entry name" value="HIS_KIN"/>
    <property type="match status" value="1"/>
</dbReference>
<dbReference type="InterPro" id="IPR001789">
    <property type="entry name" value="Sig_transdc_resp-reg_receiver"/>
</dbReference>
<dbReference type="InterPro" id="IPR003661">
    <property type="entry name" value="HisK_dim/P_dom"/>
</dbReference>
<protein>
    <recommendedName>
        <fullName evidence="2">histidine kinase</fullName>
        <ecNumber evidence="2">2.7.13.3</ecNumber>
    </recommendedName>
</protein>
<feature type="domain" description="Response regulatory" evidence="9">
    <location>
        <begin position="14"/>
        <end position="128"/>
    </location>
</feature>
<sequence length="396" mass="43380">MPNATAPLQNHKPRLLVVDDEPKQQQAVCEILTEQGYDTTGFSEPQAALQALENQRFELLLTDLQMPDINGIDLIRHAQVLSPDTVVVLMTAHGSVDSVVDAMRNGALDYVQKPFRMGTIVPVVERALEVQRLRVNNRSLQAAVTQQLRQLRAVNQELDAFAARLAHDLRGPLVNMRSILQMVEQELDATEDAPLADMLRRGVASGDLALRMVKDLLDFARLGDEPLTLAPVALDDVLNTAMTALEPLCKGRNIQWQIGPLPPIHGHAGLLHQAFVNLLGNAIKYTAAQAQARIEVRAMLRPSGSHEISVIDNGAGFDPAHADQLFKPFRRLHSAQDFVGEGMGLANVRRIVERHGGAVEARGRLGEGAMFTMVFPRHPLGAEPVISRANPDRTGT</sequence>
<dbReference type="RefSeq" id="WP_310310573.1">
    <property type="nucleotide sequence ID" value="NZ_JAVDWU010000001.1"/>
</dbReference>
<dbReference type="InterPro" id="IPR036890">
    <property type="entry name" value="HATPase_C_sf"/>
</dbReference>
<dbReference type="InterPro" id="IPR003594">
    <property type="entry name" value="HATPase_dom"/>
</dbReference>
<dbReference type="PRINTS" id="PR00344">
    <property type="entry name" value="BCTRLSENSOR"/>
</dbReference>
<evidence type="ECO:0000256" key="3">
    <source>
        <dbReference type="ARBA" id="ARBA00022553"/>
    </source>
</evidence>
<dbReference type="GO" id="GO:0016301">
    <property type="term" value="F:kinase activity"/>
    <property type="evidence" value="ECO:0007669"/>
    <property type="project" value="UniProtKB-KW"/>
</dbReference>
<dbReference type="Gene3D" id="3.30.565.10">
    <property type="entry name" value="Histidine kinase-like ATPase, C-terminal domain"/>
    <property type="match status" value="1"/>
</dbReference>
<dbReference type="Pfam" id="PF00512">
    <property type="entry name" value="HisKA"/>
    <property type="match status" value="1"/>
</dbReference>
<dbReference type="InterPro" id="IPR011006">
    <property type="entry name" value="CheY-like_superfamily"/>
</dbReference>
<dbReference type="SMART" id="SM00387">
    <property type="entry name" value="HATPase_c"/>
    <property type="match status" value="1"/>
</dbReference>
<gene>
    <name evidence="10" type="ORF">J2W49_000181</name>
</gene>
<keyword evidence="3 6" id="KW-0597">Phosphoprotein</keyword>